<dbReference type="Gene3D" id="3.90.1150.200">
    <property type="match status" value="1"/>
</dbReference>
<protein>
    <submittedName>
        <fullName evidence="2">DUF1801 domain-containing protein</fullName>
    </submittedName>
</protein>
<dbReference type="KEGG" id="mdb:OVN18_07555"/>
<dbReference type="SUPFAM" id="SSF159888">
    <property type="entry name" value="YdhG-like"/>
    <property type="match status" value="1"/>
</dbReference>
<accession>A0A9E8MKG4</accession>
<evidence type="ECO:0000313" key="3">
    <source>
        <dbReference type="Proteomes" id="UP001164706"/>
    </source>
</evidence>
<dbReference type="InterPro" id="IPR014922">
    <property type="entry name" value="YdhG-like"/>
</dbReference>
<name>A0A9E8MKG4_9MICO</name>
<reference evidence="2" key="1">
    <citation type="submission" date="2022-11" db="EMBL/GenBank/DDBJ databases">
        <title>Description of Microcella daejonensis nov. sp, isolated from riverside soil.</title>
        <authorList>
            <person name="Molina K.M."/>
            <person name="Kim S.B."/>
        </authorList>
    </citation>
    <scope>NUCLEOTIDE SEQUENCE</scope>
    <source>
        <strain evidence="2">MMS21-STM12</strain>
    </source>
</reference>
<feature type="domain" description="YdhG-like" evidence="1">
    <location>
        <begin position="16"/>
        <end position="106"/>
    </location>
</feature>
<dbReference type="AlphaFoldDB" id="A0A9E8MKG4"/>
<dbReference type="Proteomes" id="UP001164706">
    <property type="component" value="Chromosome"/>
</dbReference>
<evidence type="ECO:0000313" key="2">
    <source>
        <dbReference type="EMBL" id="WAB80431.1"/>
    </source>
</evidence>
<dbReference type="EMBL" id="CP113089">
    <property type="protein sequence ID" value="WAB80431.1"/>
    <property type="molecule type" value="Genomic_DNA"/>
</dbReference>
<keyword evidence="3" id="KW-1185">Reference proteome</keyword>
<proteinExistence type="predicted"/>
<dbReference type="RefSeq" id="WP_267780096.1">
    <property type="nucleotide sequence ID" value="NZ_CP113089.1"/>
</dbReference>
<dbReference type="Pfam" id="PF08818">
    <property type="entry name" value="DUF1801"/>
    <property type="match status" value="1"/>
</dbReference>
<organism evidence="2 3">
    <name type="scientific">Microcella daejeonensis</name>
    <dbReference type="NCBI Taxonomy" id="2994971"/>
    <lineage>
        <taxon>Bacteria</taxon>
        <taxon>Bacillati</taxon>
        <taxon>Actinomycetota</taxon>
        <taxon>Actinomycetes</taxon>
        <taxon>Micrococcales</taxon>
        <taxon>Microbacteriaceae</taxon>
        <taxon>Microcella</taxon>
    </lineage>
</organism>
<evidence type="ECO:0000259" key="1">
    <source>
        <dbReference type="Pfam" id="PF08818"/>
    </source>
</evidence>
<gene>
    <name evidence="2" type="ORF">OVN18_07555</name>
</gene>
<sequence>MSAVDDYIARFPADVQPILRAVRAAIHAGVPEASEQIRYGMPAVMLDGRYALHFAGWKNHVGLYPVPRGDEEFESLIGSYRSATDTVTLLYSKPLPVGLITRIAQECVAQRGDQHGD</sequence>